<keyword evidence="1" id="KW-0732">Signal</keyword>
<dbReference type="OrthoDB" id="1223654at2"/>
<protein>
    <submittedName>
        <fullName evidence="2">CarboxypepD_reg-like domain-containing protein</fullName>
    </submittedName>
</protein>
<dbReference type="EMBL" id="OCNH01000002">
    <property type="protein sequence ID" value="SOD90593.1"/>
    <property type="molecule type" value="Genomic_DNA"/>
</dbReference>
<dbReference type="AlphaFoldDB" id="A0A286G520"/>
<dbReference type="Proteomes" id="UP000219452">
    <property type="component" value="Unassembled WGS sequence"/>
</dbReference>
<sequence length="394" mass="44819">MVFRAILICFATSLVTHFNWAQTTIQGRVQNGKNQEALPFANVFLSGTTKGTVTDENGSFTLPDAPVGKFDLIVSYVGFTTLKTTIQTQDQKTYRFLLKPLDNQLDAVTVKARRRGSPERAKQLELFTAFFIGRSQNARLCRLLNPQALLFNQVTDTLHATAQEPLLIENKALGYRIKFQLDHFSYTEASNLIAYQGDPVFEPLTPGDEQEAKRWQANRRRAYLGSLMHFGRALYRRQLAQEGFSVQQVVERKNKRGEVTLVGLPADTAVSVNSLTNPKRLVSLPMAAYRHFLDTVRSTALQPVVTFTDLIQVIYTKEREPYEYQRTQRSSPYTNSDAFQKTLIRMLEPSVTVEASGQFWPPRSIRSQGYWAWELMADDLPVDYNPEESITTIK</sequence>
<dbReference type="SUPFAM" id="SSF49464">
    <property type="entry name" value="Carboxypeptidase regulatory domain-like"/>
    <property type="match status" value="1"/>
</dbReference>
<dbReference type="Pfam" id="PF13715">
    <property type="entry name" value="CarbopepD_reg_2"/>
    <property type="match status" value="1"/>
</dbReference>
<name>A0A286G520_9BACT</name>
<accession>A0A286G520</accession>
<organism evidence="2 3">
    <name type="scientific">Spirosoma fluviale</name>
    <dbReference type="NCBI Taxonomy" id="1597977"/>
    <lineage>
        <taxon>Bacteria</taxon>
        <taxon>Pseudomonadati</taxon>
        <taxon>Bacteroidota</taxon>
        <taxon>Cytophagia</taxon>
        <taxon>Cytophagales</taxon>
        <taxon>Cytophagaceae</taxon>
        <taxon>Spirosoma</taxon>
    </lineage>
</organism>
<dbReference type="Gene3D" id="2.60.40.1120">
    <property type="entry name" value="Carboxypeptidase-like, regulatory domain"/>
    <property type="match status" value="1"/>
</dbReference>
<evidence type="ECO:0000313" key="3">
    <source>
        <dbReference type="Proteomes" id="UP000219452"/>
    </source>
</evidence>
<proteinExistence type="predicted"/>
<feature type="signal peptide" evidence="1">
    <location>
        <begin position="1"/>
        <end position="21"/>
    </location>
</feature>
<dbReference type="RefSeq" id="WP_097126996.1">
    <property type="nucleotide sequence ID" value="NZ_OCNH01000002.1"/>
</dbReference>
<gene>
    <name evidence="2" type="ORF">SAMN06269250_3474</name>
</gene>
<evidence type="ECO:0000313" key="2">
    <source>
        <dbReference type="EMBL" id="SOD90593.1"/>
    </source>
</evidence>
<reference evidence="3" key="1">
    <citation type="submission" date="2017-09" db="EMBL/GenBank/DDBJ databases">
        <authorList>
            <person name="Varghese N."/>
            <person name="Submissions S."/>
        </authorList>
    </citation>
    <scope>NUCLEOTIDE SEQUENCE [LARGE SCALE GENOMIC DNA]</scope>
    <source>
        <strain evidence="3">DSM 29961</strain>
    </source>
</reference>
<keyword evidence="3" id="KW-1185">Reference proteome</keyword>
<dbReference type="InterPro" id="IPR008969">
    <property type="entry name" value="CarboxyPept-like_regulatory"/>
</dbReference>
<feature type="chain" id="PRO_5012334888" evidence="1">
    <location>
        <begin position="22"/>
        <end position="394"/>
    </location>
</feature>
<evidence type="ECO:0000256" key="1">
    <source>
        <dbReference type="SAM" id="SignalP"/>
    </source>
</evidence>